<dbReference type="InterPro" id="IPR023368">
    <property type="entry name" value="UPF0066_cons_site"/>
</dbReference>
<dbReference type="OrthoDB" id="9804309at2"/>
<dbReference type="Gene3D" id="2.40.30.70">
    <property type="entry name" value="YaeB-like"/>
    <property type="match status" value="1"/>
</dbReference>
<dbReference type="InterPro" id="IPR036414">
    <property type="entry name" value="YaeB_N_sf"/>
</dbReference>
<proteinExistence type="inferred from homology"/>
<evidence type="ECO:0000256" key="2">
    <source>
        <dbReference type="ARBA" id="ARBA00033753"/>
    </source>
</evidence>
<dbReference type="GO" id="GO:0032259">
    <property type="term" value="P:methylation"/>
    <property type="evidence" value="ECO:0007669"/>
    <property type="project" value="UniProtKB-KW"/>
</dbReference>
<keyword evidence="1" id="KW-0949">S-adenosyl-L-methionine</keyword>
<dbReference type="PROSITE" id="PS01318">
    <property type="entry name" value="TSAA_1"/>
    <property type="match status" value="1"/>
</dbReference>
<dbReference type="EMBL" id="QQOH01000001">
    <property type="protein sequence ID" value="RDE25367.1"/>
    <property type="molecule type" value="Genomic_DNA"/>
</dbReference>
<evidence type="ECO:0000313" key="4">
    <source>
        <dbReference type="EMBL" id="RDE25367.1"/>
    </source>
</evidence>
<dbReference type="InterPro" id="IPR040372">
    <property type="entry name" value="YaeB-like"/>
</dbReference>
<dbReference type="InterPro" id="IPR041369">
    <property type="entry name" value="TrmO_C"/>
</dbReference>
<protein>
    <submittedName>
        <fullName evidence="4">tRNA (N6-threonylcarbamoyladenosine(37)-N6)-methyltransferase TrmO</fullName>
    </submittedName>
</protein>
<evidence type="ECO:0000259" key="3">
    <source>
        <dbReference type="PROSITE" id="PS51668"/>
    </source>
</evidence>
<dbReference type="Pfam" id="PF01980">
    <property type="entry name" value="TrmO_N"/>
    <property type="match status" value="1"/>
</dbReference>
<feature type="domain" description="TsaA-like" evidence="3">
    <location>
        <begin position="1"/>
        <end position="141"/>
    </location>
</feature>
<dbReference type="PANTHER" id="PTHR12818">
    <property type="entry name" value="TRNA (ADENINE(37)-N6)-METHYLTRANSFERASE"/>
    <property type="match status" value="1"/>
</dbReference>
<dbReference type="Pfam" id="PF18389">
    <property type="entry name" value="TrmO_C"/>
    <property type="match status" value="1"/>
</dbReference>
<keyword evidence="5" id="KW-1185">Reference proteome</keyword>
<reference evidence="4 5" key="1">
    <citation type="submission" date="2018-07" db="EMBL/GenBank/DDBJ databases">
        <title>Motiliproteus coralliicola sp. nov., a bacterium isolated from Coral.</title>
        <authorList>
            <person name="Wang G."/>
        </authorList>
    </citation>
    <scope>NUCLEOTIDE SEQUENCE [LARGE SCALE GENOMIC DNA]</scope>
    <source>
        <strain evidence="4 5">C34</strain>
    </source>
</reference>
<dbReference type="InterPro" id="IPR023370">
    <property type="entry name" value="TrmO-like_N"/>
</dbReference>
<dbReference type="Proteomes" id="UP000253769">
    <property type="component" value="Unassembled WGS sequence"/>
</dbReference>
<dbReference type="InterPro" id="IPR036413">
    <property type="entry name" value="YaeB-like_sf"/>
</dbReference>
<name>A0A369WUP5_9GAMM</name>
<dbReference type="AlphaFoldDB" id="A0A369WUP5"/>
<keyword evidence="4" id="KW-0808">Transferase</keyword>
<comment type="caution">
    <text evidence="4">The sequence shown here is derived from an EMBL/GenBank/DDBJ whole genome shotgun (WGS) entry which is preliminary data.</text>
</comment>
<keyword evidence="4" id="KW-0489">Methyltransferase</keyword>
<dbReference type="PROSITE" id="PS51668">
    <property type="entry name" value="TSAA_2"/>
    <property type="match status" value="1"/>
</dbReference>
<dbReference type="CDD" id="cd09281">
    <property type="entry name" value="UPF0066"/>
    <property type="match status" value="1"/>
</dbReference>
<dbReference type="Gene3D" id="3.30.2310.10">
    <property type="entry name" value="YaeB-like"/>
    <property type="match status" value="1"/>
</dbReference>
<sequence>MTSIGTLHSCFKEKFGIPRQPGLANTARAELRLENEFATMDAVRGLEQCSHIWVLFLFSEHLDRGWTPLVRPPRSGGGKLGVFATRATFRPNPIGMSVVKLERIENRNGQPVLHLSGVDILDGTPVLDIKPYLPYADRLDEADYPYAPDGQKTALSVVFSEQAQQRLSKDSAAAQLQQLIIDVLSCDPRPTHRRKRDDERVYGTLLEHYNVRWQIQQDRIDVLAIDPATDNTD</sequence>
<dbReference type="SUPFAM" id="SSF118196">
    <property type="entry name" value="YaeB-like"/>
    <property type="match status" value="1"/>
</dbReference>
<accession>A0A369WUP5</accession>
<comment type="similarity">
    <text evidence="2">Belongs to the tRNA methyltransferase O family.</text>
</comment>
<evidence type="ECO:0000256" key="1">
    <source>
        <dbReference type="ARBA" id="ARBA00022691"/>
    </source>
</evidence>
<dbReference type="NCBIfam" id="TIGR00104">
    <property type="entry name" value="tRNA_TsaA"/>
    <property type="match status" value="1"/>
</dbReference>
<evidence type="ECO:0000313" key="5">
    <source>
        <dbReference type="Proteomes" id="UP000253769"/>
    </source>
</evidence>
<dbReference type="GO" id="GO:0008168">
    <property type="term" value="F:methyltransferase activity"/>
    <property type="evidence" value="ECO:0007669"/>
    <property type="project" value="UniProtKB-KW"/>
</dbReference>
<gene>
    <name evidence="4" type="primary">tsaA</name>
    <name evidence="4" type="ORF">DV711_05915</name>
</gene>
<dbReference type="PANTHER" id="PTHR12818:SF0">
    <property type="entry name" value="TRNA (ADENINE(37)-N6)-METHYLTRANSFERASE"/>
    <property type="match status" value="1"/>
</dbReference>
<organism evidence="4 5">
    <name type="scientific">Motiliproteus coralliicola</name>
    <dbReference type="NCBI Taxonomy" id="2283196"/>
    <lineage>
        <taxon>Bacteria</taxon>
        <taxon>Pseudomonadati</taxon>
        <taxon>Pseudomonadota</taxon>
        <taxon>Gammaproteobacteria</taxon>
        <taxon>Oceanospirillales</taxon>
        <taxon>Oceanospirillaceae</taxon>
        <taxon>Motiliproteus</taxon>
    </lineage>
</organism>